<feature type="compositionally biased region" description="Polar residues" evidence="1">
    <location>
        <begin position="258"/>
        <end position="279"/>
    </location>
</feature>
<protein>
    <submittedName>
        <fullName evidence="2">Uncharacterized protein</fullName>
    </submittedName>
</protein>
<comment type="caution">
    <text evidence="2">The sequence shown here is derived from an EMBL/GenBank/DDBJ whole genome shotgun (WGS) entry which is preliminary data.</text>
</comment>
<name>A0AAW0RFZ0_9HYPO</name>
<dbReference type="Proteomes" id="UP001397290">
    <property type="component" value="Unassembled WGS sequence"/>
</dbReference>
<feature type="compositionally biased region" description="Polar residues" evidence="1">
    <location>
        <begin position="210"/>
        <end position="220"/>
    </location>
</feature>
<feature type="region of interest" description="Disordered" evidence="1">
    <location>
        <begin position="208"/>
        <end position="279"/>
    </location>
</feature>
<evidence type="ECO:0000256" key="1">
    <source>
        <dbReference type="SAM" id="MobiDB-lite"/>
    </source>
</evidence>
<evidence type="ECO:0000313" key="2">
    <source>
        <dbReference type="EMBL" id="KAK8140966.1"/>
    </source>
</evidence>
<sequence>MGENVASRQQGFAFNPDGLWGFRTPLDRVPRRVIRVSSRKGLSLSTEGVAAWNDTSGAGLQFILEETALNSEDYDHFAVVVGELIPEVALKYLSFWGGYNPAHYGEPKDTDTGLRKTLKWIIVKNESSRCLVVRKIGSWTNNFHVLAHKSSHGDGLCTLLAAPALDKCRPYIAFYDEWAGTYRKDNATSMLNYIKRSLNTFCRQSRKFRSSITKPTQATKEASPKPLELQKQSKDTSNSIPLSPPLQTVLEPAEPGQQPESEASSNTLHTEPATTGLQNQAWIKQNNKGRQTVQDSPVQNSKGCQTIQDSPVQISKGCQTVQDSPVQICKGCQTLQQSTVQSEASEMAQLDAYLARLFTVSDKYTASNALELLGGMKNACASCITDLAKLLRHGVLQGHTIQPDLRVCLVGEWFRRFRSYGDEEWGSKRVLGGLVAELRDV</sequence>
<accession>A0AAW0RFZ0</accession>
<proteinExistence type="predicted"/>
<organism evidence="2 3">
    <name type="scientific">Beauveria asiatica</name>
    <dbReference type="NCBI Taxonomy" id="1069075"/>
    <lineage>
        <taxon>Eukaryota</taxon>
        <taxon>Fungi</taxon>
        <taxon>Dikarya</taxon>
        <taxon>Ascomycota</taxon>
        <taxon>Pezizomycotina</taxon>
        <taxon>Sordariomycetes</taxon>
        <taxon>Hypocreomycetidae</taxon>
        <taxon>Hypocreales</taxon>
        <taxon>Cordycipitaceae</taxon>
        <taxon>Beauveria</taxon>
    </lineage>
</organism>
<keyword evidence="3" id="KW-1185">Reference proteome</keyword>
<dbReference type="EMBL" id="JAAHCF010001323">
    <property type="protein sequence ID" value="KAK8140966.1"/>
    <property type="molecule type" value="Genomic_DNA"/>
</dbReference>
<dbReference type="AlphaFoldDB" id="A0AAW0RFZ0"/>
<reference evidence="2 3" key="1">
    <citation type="submission" date="2020-02" db="EMBL/GenBank/DDBJ databases">
        <title>Comparative genomics of the hypocrealean fungal genus Beauvera.</title>
        <authorList>
            <person name="Showalter D.N."/>
            <person name="Bushley K.E."/>
            <person name="Rehner S.A."/>
        </authorList>
    </citation>
    <scope>NUCLEOTIDE SEQUENCE [LARGE SCALE GENOMIC DNA]</scope>
    <source>
        <strain evidence="2 3">ARSEF4384</strain>
    </source>
</reference>
<gene>
    <name evidence="2" type="ORF">G3M48_001214</name>
</gene>
<evidence type="ECO:0000313" key="3">
    <source>
        <dbReference type="Proteomes" id="UP001397290"/>
    </source>
</evidence>